<dbReference type="InterPro" id="IPR050738">
    <property type="entry name" value="Sulfatase"/>
</dbReference>
<dbReference type="InterPro" id="IPR017850">
    <property type="entry name" value="Alkaline_phosphatase_core_sf"/>
</dbReference>
<keyword evidence="5" id="KW-0732">Signal</keyword>
<dbReference type="InterPro" id="IPR024607">
    <property type="entry name" value="Sulfatase_CS"/>
</dbReference>
<dbReference type="Gene3D" id="3.30.1120.10">
    <property type="match status" value="1"/>
</dbReference>
<feature type="chain" id="PRO_5034274148" description="Sulfatase N-terminal domain-containing protein" evidence="5">
    <location>
        <begin position="30"/>
        <end position="622"/>
    </location>
</feature>
<evidence type="ECO:0000313" key="7">
    <source>
        <dbReference type="EMBL" id="GGZ74360.1"/>
    </source>
</evidence>
<sequence length="622" mass="70775">MTFKRSNRLGLRHFTLLAGSILWPLTACSAVSNEQADIEVQPKPNIVLIVTDDQGYGDLGYHNNPIIQTPNIDDIAAQSARLTNFHVDPTCSPTRSALLTGKHSLRAGVWHTILGRYMLGPEHVTLAESLQENGYTTGIFGKWHLGDNYPYRPQDQGFDEVLIHGGGGVGQTPDFWGNTQFDDTYFRNGEPEKFNGYATKIWFDEAKKFIDKQQEKPYFAYIALNAPHGPYRAPETHIKPYEKLGLGRDMASFYGMISYIDEQIGDLRAYLRTDGQLDNTIFIFMTDNGSSYHTTNDKTLLTKGHRALAEQFPDWQPNANLRGYKGQVYEGGHRVPFFISYPNGDIPAGDYTDLTAHFDIMPTLLELADIPQPNGTFDGISLATYLSGQQANGLPERPVVITNQRVYHPSVKRPIAVAYNHWRYISSEDGEQLFDLKQDPKQQNDLKQTYPEILTKMREHKLAWWQDMQASGFKDRYISVGNDAENPVRLNAMDWMEVPDNQAVPWFIGHQGPAPEWDYVHWLTEEDKYQALPWYIDVEQTAKYRLKAYFHDAPAATPINKKRCVIQVDNKQFSAPVYGRASHCAITLPLASGKQKITAWFTDNEQNLAKEKAAFYLYLERI</sequence>
<organism evidence="7 8">
    <name type="scientific">Paraglaciecola chathamensis</name>
    <dbReference type="NCBI Taxonomy" id="368405"/>
    <lineage>
        <taxon>Bacteria</taxon>
        <taxon>Pseudomonadati</taxon>
        <taxon>Pseudomonadota</taxon>
        <taxon>Gammaproteobacteria</taxon>
        <taxon>Alteromonadales</taxon>
        <taxon>Alteromonadaceae</taxon>
        <taxon>Paraglaciecola</taxon>
    </lineage>
</organism>
<comment type="similarity">
    <text evidence="1">Belongs to the sulfatase family.</text>
</comment>
<feature type="signal peptide" evidence="5">
    <location>
        <begin position="1"/>
        <end position="29"/>
    </location>
</feature>
<dbReference type="PROSITE" id="PS00523">
    <property type="entry name" value="SULFATASE_1"/>
    <property type="match status" value="1"/>
</dbReference>
<evidence type="ECO:0000256" key="4">
    <source>
        <dbReference type="ARBA" id="ARBA00022837"/>
    </source>
</evidence>
<evidence type="ECO:0000256" key="3">
    <source>
        <dbReference type="ARBA" id="ARBA00022801"/>
    </source>
</evidence>
<dbReference type="RefSeq" id="WP_191866811.1">
    <property type="nucleotide sequence ID" value="NZ_BMZC01000011.1"/>
</dbReference>
<keyword evidence="3" id="KW-0378">Hydrolase</keyword>
<reference evidence="7" key="2">
    <citation type="submission" date="2020-09" db="EMBL/GenBank/DDBJ databases">
        <authorList>
            <person name="Sun Q."/>
            <person name="Kim S."/>
        </authorList>
    </citation>
    <scope>NUCLEOTIDE SEQUENCE</scope>
    <source>
        <strain evidence="7">KCTC 32337</strain>
    </source>
</reference>
<keyword evidence="4" id="KW-0106">Calcium</keyword>
<comment type="caution">
    <text evidence="7">The sequence shown here is derived from an EMBL/GenBank/DDBJ whole genome shotgun (WGS) entry which is preliminary data.</text>
</comment>
<dbReference type="Pfam" id="PF00884">
    <property type="entry name" value="Sulfatase"/>
    <property type="match status" value="1"/>
</dbReference>
<gene>
    <name evidence="7" type="ORF">GCM10011274_35910</name>
</gene>
<accession>A0A8H9IC96</accession>
<dbReference type="AlphaFoldDB" id="A0A8H9IC96"/>
<dbReference type="PANTHER" id="PTHR42693">
    <property type="entry name" value="ARYLSULFATASE FAMILY MEMBER"/>
    <property type="match status" value="1"/>
</dbReference>
<evidence type="ECO:0000256" key="1">
    <source>
        <dbReference type="ARBA" id="ARBA00008779"/>
    </source>
</evidence>
<proteinExistence type="inferred from homology"/>
<dbReference type="PANTHER" id="PTHR42693:SF53">
    <property type="entry name" value="ENDO-4-O-SULFATASE"/>
    <property type="match status" value="1"/>
</dbReference>
<protein>
    <recommendedName>
        <fullName evidence="6">Sulfatase N-terminal domain-containing protein</fullName>
    </recommendedName>
</protein>
<dbReference type="GO" id="GO:0046872">
    <property type="term" value="F:metal ion binding"/>
    <property type="evidence" value="ECO:0007669"/>
    <property type="project" value="UniProtKB-KW"/>
</dbReference>
<name>A0A8H9IC96_9ALTE</name>
<dbReference type="CDD" id="cd16146">
    <property type="entry name" value="ARS_like"/>
    <property type="match status" value="1"/>
</dbReference>
<evidence type="ECO:0000256" key="5">
    <source>
        <dbReference type="SAM" id="SignalP"/>
    </source>
</evidence>
<dbReference type="Proteomes" id="UP000622604">
    <property type="component" value="Unassembled WGS sequence"/>
</dbReference>
<evidence type="ECO:0000259" key="6">
    <source>
        <dbReference type="Pfam" id="PF00884"/>
    </source>
</evidence>
<feature type="domain" description="Sulfatase N-terminal" evidence="6">
    <location>
        <begin position="44"/>
        <end position="370"/>
    </location>
</feature>
<dbReference type="InterPro" id="IPR000917">
    <property type="entry name" value="Sulfatase_N"/>
</dbReference>
<dbReference type="Gene3D" id="3.40.720.10">
    <property type="entry name" value="Alkaline Phosphatase, subunit A"/>
    <property type="match status" value="1"/>
</dbReference>
<dbReference type="EMBL" id="BMZC01000011">
    <property type="protein sequence ID" value="GGZ74360.1"/>
    <property type="molecule type" value="Genomic_DNA"/>
</dbReference>
<evidence type="ECO:0000256" key="2">
    <source>
        <dbReference type="ARBA" id="ARBA00022723"/>
    </source>
</evidence>
<reference evidence="7" key="1">
    <citation type="journal article" date="2014" name="Int. J. Syst. Evol. Microbiol.">
        <title>Complete genome sequence of Corynebacterium casei LMG S-19264T (=DSM 44701T), isolated from a smear-ripened cheese.</title>
        <authorList>
            <consortium name="US DOE Joint Genome Institute (JGI-PGF)"/>
            <person name="Walter F."/>
            <person name="Albersmeier A."/>
            <person name="Kalinowski J."/>
            <person name="Ruckert C."/>
        </authorList>
    </citation>
    <scope>NUCLEOTIDE SEQUENCE</scope>
    <source>
        <strain evidence="7">KCTC 32337</strain>
    </source>
</reference>
<evidence type="ECO:0000313" key="8">
    <source>
        <dbReference type="Proteomes" id="UP000622604"/>
    </source>
</evidence>
<dbReference type="SUPFAM" id="SSF53649">
    <property type="entry name" value="Alkaline phosphatase-like"/>
    <property type="match status" value="1"/>
</dbReference>
<keyword evidence="2" id="KW-0479">Metal-binding</keyword>
<dbReference type="GO" id="GO:0004065">
    <property type="term" value="F:arylsulfatase activity"/>
    <property type="evidence" value="ECO:0007669"/>
    <property type="project" value="TreeGrafter"/>
</dbReference>